<dbReference type="InterPro" id="IPR015366">
    <property type="entry name" value="S53_propep"/>
</dbReference>
<sequence>MRLTLRLAPAADLHPLADAVSTPGAAQFGRHLDRVALAARISHPHEVRAAVAAWFAGADIPASASGLGELAWHAELDRAALTCLLGQPATQTLLARRRLADDDARRLVPPAFAHAVAALELGPWRAPDRPRVLVDPGVAPPPRPVTGLVPAELARGYQFDGETDGDGETIAVMALGGVPDPADLHGFARAFDLPPPQVELVPLTPLGACATDPRFRFETTMGLQWLCAAAPRARVVVYLIDPGVALDPWATFINAVLSDMSRAPSIAVTSWSAPARQYYAVHGRERFAALLDQAAVLGVTVIAASGDWGAYDGFPSGGPARDVCDELVPGDTFPGCEARVLSVGGTQVVAREPWREVAWSAPVSAALREAIHLPGLAGSGGVSVHVPLPDYQRASIPREFSRGSDEMPVPADGRVQPDVALMAWGVDEDGRPTAYACLLGGEFRDDAGGTSIAAPIWAGIIARIAQARRRRGLPRLGQLQPRLYARPDLLRNIIDGNTDIDLPVLAPDGTRAWRRMPGFQARSGFDPATGLGVPHVRELLAAFAPSDMPLRTFFKGHAPQNMSVYFLLPTRIVAAARRTVSTSARVSS</sequence>
<keyword evidence="10" id="KW-1185">Reference proteome</keyword>
<evidence type="ECO:0000256" key="1">
    <source>
        <dbReference type="ARBA" id="ARBA00001913"/>
    </source>
</evidence>
<keyword evidence="4" id="KW-0378">Hydrolase</keyword>
<organism evidence="9 10">
    <name type="scientific">Nannocystis radixulma</name>
    <dbReference type="NCBI Taxonomy" id="2995305"/>
    <lineage>
        <taxon>Bacteria</taxon>
        <taxon>Pseudomonadati</taxon>
        <taxon>Myxococcota</taxon>
        <taxon>Polyangia</taxon>
        <taxon>Nannocystales</taxon>
        <taxon>Nannocystaceae</taxon>
        <taxon>Nannocystis</taxon>
    </lineage>
</organism>
<evidence type="ECO:0000256" key="7">
    <source>
        <dbReference type="ARBA" id="ARBA00023145"/>
    </source>
</evidence>
<dbReference type="PANTHER" id="PTHR14218:SF15">
    <property type="entry name" value="TRIPEPTIDYL-PEPTIDASE 1"/>
    <property type="match status" value="1"/>
</dbReference>
<feature type="domain" description="Peptidase S53" evidence="8">
    <location>
        <begin position="147"/>
        <end position="546"/>
    </location>
</feature>
<dbReference type="PROSITE" id="PS00138">
    <property type="entry name" value="SUBTILASE_SER"/>
    <property type="match status" value="1"/>
</dbReference>
<dbReference type="InterPro" id="IPR023828">
    <property type="entry name" value="Peptidase_S8_Ser-AS"/>
</dbReference>
<dbReference type="Pfam" id="PF09286">
    <property type="entry name" value="Pro-kuma_activ"/>
    <property type="match status" value="1"/>
</dbReference>
<keyword evidence="3" id="KW-0479">Metal-binding</keyword>
<keyword evidence="6" id="KW-0106">Calcium</keyword>
<dbReference type="Proteomes" id="UP001217838">
    <property type="component" value="Unassembled WGS sequence"/>
</dbReference>
<dbReference type="EMBL" id="JAQNDN010000022">
    <property type="protein sequence ID" value="MDC0673679.1"/>
    <property type="molecule type" value="Genomic_DNA"/>
</dbReference>
<keyword evidence="2" id="KW-0645">Protease</keyword>
<gene>
    <name evidence="9" type="ORF">POL58_38395</name>
</gene>
<dbReference type="InterPro" id="IPR030400">
    <property type="entry name" value="Sedolisin_dom"/>
</dbReference>
<dbReference type="Gene3D" id="3.40.50.200">
    <property type="entry name" value="Peptidase S8/S53 domain"/>
    <property type="match status" value="1"/>
</dbReference>
<name>A0ABT5BJG8_9BACT</name>
<evidence type="ECO:0000256" key="5">
    <source>
        <dbReference type="ARBA" id="ARBA00022825"/>
    </source>
</evidence>
<evidence type="ECO:0000313" key="10">
    <source>
        <dbReference type="Proteomes" id="UP001217838"/>
    </source>
</evidence>
<accession>A0ABT5BJG8</accession>
<dbReference type="RefSeq" id="WP_272007046.1">
    <property type="nucleotide sequence ID" value="NZ_JAQNDN010000022.1"/>
</dbReference>
<keyword evidence="5" id="KW-0720">Serine protease</keyword>
<evidence type="ECO:0000259" key="8">
    <source>
        <dbReference type="PROSITE" id="PS51695"/>
    </source>
</evidence>
<comment type="caution">
    <text evidence="9">The sequence shown here is derived from an EMBL/GenBank/DDBJ whole genome shotgun (WGS) entry which is preliminary data.</text>
</comment>
<evidence type="ECO:0000313" key="9">
    <source>
        <dbReference type="EMBL" id="MDC0673679.1"/>
    </source>
</evidence>
<protein>
    <recommendedName>
        <fullName evidence="8">Peptidase S53 domain-containing protein</fullName>
    </recommendedName>
</protein>
<comment type="cofactor">
    <cofactor evidence="1">
        <name>Ca(2+)</name>
        <dbReference type="ChEBI" id="CHEBI:29108"/>
    </cofactor>
</comment>
<evidence type="ECO:0000256" key="2">
    <source>
        <dbReference type="ARBA" id="ARBA00022670"/>
    </source>
</evidence>
<proteinExistence type="predicted"/>
<dbReference type="PROSITE" id="PS51695">
    <property type="entry name" value="SEDOLISIN"/>
    <property type="match status" value="1"/>
</dbReference>
<dbReference type="InterPro" id="IPR036852">
    <property type="entry name" value="Peptidase_S8/S53_dom_sf"/>
</dbReference>
<dbReference type="InterPro" id="IPR050819">
    <property type="entry name" value="Tripeptidyl-peptidase_I"/>
</dbReference>
<evidence type="ECO:0000256" key="3">
    <source>
        <dbReference type="ARBA" id="ARBA00022723"/>
    </source>
</evidence>
<reference evidence="9 10" key="1">
    <citation type="submission" date="2022-11" db="EMBL/GenBank/DDBJ databases">
        <title>Minimal conservation of predation-associated metabolite biosynthetic gene clusters underscores biosynthetic potential of Myxococcota including descriptions for ten novel species: Archangium lansinium sp. nov., Myxococcus landrumus sp. nov., Nannocystis bai.</title>
        <authorList>
            <person name="Ahearne A."/>
            <person name="Stevens C."/>
            <person name="Dowd S."/>
        </authorList>
    </citation>
    <scope>NUCLEOTIDE SEQUENCE [LARGE SCALE GENOMIC DNA]</scope>
    <source>
        <strain evidence="9 10">NCELM</strain>
    </source>
</reference>
<evidence type="ECO:0000256" key="6">
    <source>
        <dbReference type="ARBA" id="ARBA00022837"/>
    </source>
</evidence>
<evidence type="ECO:0000256" key="4">
    <source>
        <dbReference type="ARBA" id="ARBA00022801"/>
    </source>
</evidence>
<dbReference type="PANTHER" id="PTHR14218">
    <property type="entry name" value="PROTEASE S8 TRIPEPTIDYL PEPTIDASE I CLN2"/>
    <property type="match status" value="1"/>
</dbReference>
<dbReference type="SUPFAM" id="SSF52743">
    <property type="entry name" value="Subtilisin-like"/>
    <property type="match status" value="1"/>
</dbReference>
<keyword evidence="7" id="KW-0865">Zymogen</keyword>